<dbReference type="Gene3D" id="3.90.180.10">
    <property type="entry name" value="Medium-chain alcohol dehydrogenases, catalytic domain"/>
    <property type="match status" value="2"/>
</dbReference>
<dbReference type="Pfam" id="PF00107">
    <property type="entry name" value="ADH_zinc_N"/>
    <property type="match status" value="1"/>
</dbReference>
<proteinExistence type="inferred from homology"/>
<organism evidence="4 5">
    <name type="scientific">Carnegiea gigantea</name>
    <dbReference type="NCBI Taxonomy" id="171969"/>
    <lineage>
        <taxon>Eukaryota</taxon>
        <taxon>Viridiplantae</taxon>
        <taxon>Streptophyta</taxon>
        <taxon>Embryophyta</taxon>
        <taxon>Tracheophyta</taxon>
        <taxon>Spermatophyta</taxon>
        <taxon>Magnoliopsida</taxon>
        <taxon>eudicotyledons</taxon>
        <taxon>Gunneridae</taxon>
        <taxon>Pentapetalae</taxon>
        <taxon>Caryophyllales</taxon>
        <taxon>Cactineae</taxon>
        <taxon>Cactaceae</taxon>
        <taxon>Cactoideae</taxon>
        <taxon>Echinocereeae</taxon>
        <taxon>Carnegiea</taxon>
    </lineage>
</organism>
<gene>
    <name evidence="4" type="ORF">Cgig2_006766</name>
</gene>
<comment type="similarity">
    <text evidence="1">Belongs to the zinc-containing alcohol dehydrogenase family. Quinone oxidoreductase subfamily.</text>
</comment>
<dbReference type="SMART" id="SM00829">
    <property type="entry name" value="PKS_ER"/>
    <property type="match status" value="1"/>
</dbReference>
<dbReference type="InterPro" id="IPR020843">
    <property type="entry name" value="ER"/>
</dbReference>
<dbReference type="Gene3D" id="3.40.50.720">
    <property type="entry name" value="NAD(P)-binding Rossmann-like Domain"/>
    <property type="match status" value="1"/>
</dbReference>
<evidence type="ECO:0000313" key="4">
    <source>
        <dbReference type="EMBL" id="KAJ8423213.1"/>
    </source>
</evidence>
<dbReference type="InterPro" id="IPR044626">
    <property type="entry name" value="AOR-like"/>
</dbReference>
<dbReference type="EMBL" id="JAKOGI010002028">
    <property type="protein sequence ID" value="KAJ8423213.1"/>
    <property type="molecule type" value="Genomic_DNA"/>
</dbReference>
<dbReference type="PANTHER" id="PTHR44573:SF3">
    <property type="entry name" value="CYTOSOLIC ALKENAL_ONE OXIDOREDUCTASE"/>
    <property type="match status" value="1"/>
</dbReference>
<feature type="domain" description="Enoyl reductase (ER)" evidence="3">
    <location>
        <begin position="23"/>
        <end position="291"/>
    </location>
</feature>
<dbReference type="AlphaFoldDB" id="A0A9Q1JL73"/>
<evidence type="ECO:0000313" key="5">
    <source>
        <dbReference type="Proteomes" id="UP001153076"/>
    </source>
</evidence>
<dbReference type="Proteomes" id="UP001153076">
    <property type="component" value="Unassembled WGS sequence"/>
</dbReference>
<dbReference type="InterPro" id="IPR036291">
    <property type="entry name" value="NAD(P)-bd_dom_sf"/>
</dbReference>
<accession>A0A9Q1JL73</accession>
<evidence type="ECO:0000256" key="1">
    <source>
        <dbReference type="ARBA" id="ARBA00010371"/>
    </source>
</evidence>
<evidence type="ECO:0000259" key="3">
    <source>
        <dbReference type="SMART" id="SM00829"/>
    </source>
</evidence>
<keyword evidence="2" id="KW-0560">Oxidoreductase</keyword>
<dbReference type="InterPro" id="IPR013149">
    <property type="entry name" value="ADH-like_C"/>
</dbReference>
<name>A0A9Q1JL73_9CARY</name>
<sequence>MASLTPRLFVPSTMDAWVYEDYGSPEKVLKLKSDVPMPEVNDDQVLIKVVAAALNPVDFKRMFGFFKYTDSLPPVRYGIAVVEVKVDFGTLAEYTFAEERMLALKPNNLSFTAAASLPLARETAHEGLERAGLTSGQSILILGGASGVGSLAIQACSLIQCLAKHVFGASKVAATSSTSKLELLRSLGADLAIDYTKENIDDLPEKFDVAFDTVGQCCEALKAAKEGGKVASILPGTTVPPAFEFVLTSKGSVLEKLKLPVLDPKSPFPFTKAVEAFSYLQTGRAIGKLVIFPIP</sequence>
<dbReference type="PANTHER" id="PTHR44573">
    <property type="entry name" value="NADPH-DEPENDENT ALKENAL/ONE OXIDOREDUCTASE, CHLOROPLASTIC"/>
    <property type="match status" value="1"/>
</dbReference>
<dbReference type="SUPFAM" id="SSF50129">
    <property type="entry name" value="GroES-like"/>
    <property type="match status" value="1"/>
</dbReference>
<keyword evidence="5" id="KW-1185">Reference proteome</keyword>
<evidence type="ECO:0000256" key="2">
    <source>
        <dbReference type="ARBA" id="ARBA00023002"/>
    </source>
</evidence>
<dbReference type="CDD" id="cd05289">
    <property type="entry name" value="MDR_like_2"/>
    <property type="match status" value="1"/>
</dbReference>
<dbReference type="SUPFAM" id="SSF51735">
    <property type="entry name" value="NAD(P)-binding Rossmann-fold domains"/>
    <property type="match status" value="1"/>
</dbReference>
<dbReference type="OrthoDB" id="48317at2759"/>
<reference evidence="4" key="1">
    <citation type="submission" date="2022-04" db="EMBL/GenBank/DDBJ databases">
        <title>Carnegiea gigantea Genome sequencing and assembly v2.</title>
        <authorList>
            <person name="Copetti D."/>
            <person name="Sanderson M.J."/>
            <person name="Burquez A."/>
            <person name="Wojciechowski M.F."/>
        </authorList>
    </citation>
    <scope>NUCLEOTIDE SEQUENCE</scope>
    <source>
        <strain evidence="4">SGP5-SGP5p</strain>
        <tissue evidence="4">Aerial part</tissue>
    </source>
</reference>
<dbReference type="InterPro" id="IPR011032">
    <property type="entry name" value="GroES-like_sf"/>
</dbReference>
<protein>
    <recommendedName>
        <fullName evidence="3">Enoyl reductase (ER) domain-containing protein</fullName>
    </recommendedName>
</protein>
<dbReference type="GO" id="GO:0016628">
    <property type="term" value="F:oxidoreductase activity, acting on the CH-CH group of donors, NAD or NADP as acceptor"/>
    <property type="evidence" value="ECO:0007669"/>
    <property type="project" value="InterPro"/>
</dbReference>
<comment type="caution">
    <text evidence="4">The sequence shown here is derived from an EMBL/GenBank/DDBJ whole genome shotgun (WGS) entry which is preliminary data.</text>
</comment>